<dbReference type="GO" id="GO:0022857">
    <property type="term" value="F:transmembrane transporter activity"/>
    <property type="evidence" value="ECO:0007669"/>
    <property type="project" value="InterPro"/>
</dbReference>
<accession>X0YL86</accession>
<evidence type="ECO:0008006" key="10">
    <source>
        <dbReference type="Google" id="ProtNLM"/>
    </source>
</evidence>
<comment type="subcellular location">
    <subcellularLocation>
        <location evidence="1">Cell membrane</location>
        <topology evidence="1">Multi-pass membrane protein</topology>
    </subcellularLocation>
</comment>
<feature type="non-terminal residue" evidence="9">
    <location>
        <position position="201"/>
    </location>
</feature>
<dbReference type="SUPFAM" id="SSF81345">
    <property type="entry name" value="ABC transporter involved in vitamin B12 uptake, BtuC"/>
    <property type="match status" value="1"/>
</dbReference>
<evidence type="ECO:0000256" key="4">
    <source>
        <dbReference type="ARBA" id="ARBA00022475"/>
    </source>
</evidence>
<evidence type="ECO:0000313" key="9">
    <source>
        <dbReference type="EMBL" id="GAG49313.1"/>
    </source>
</evidence>
<gene>
    <name evidence="9" type="ORF">S01H1_77174</name>
</gene>
<dbReference type="PANTHER" id="PTHR30472:SF25">
    <property type="entry name" value="ABC TRANSPORTER PERMEASE PROTEIN MJ0876-RELATED"/>
    <property type="match status" value="1"/>
</dbReference>
<keyword evidence="6 8" id="KW-1133">Transmembrane helix</keyword>
<dbReference type="InterPro" id="IPR037294">
    <property type="entry name" value="ABC_BtuC-like"/>
</dbReference>
<evidence type="ECO:0000256" key="3">
    <source>
        <dbReference type="ARBA" id="ARBA00022448"/>
    </source>
</evidence>
<dbReference type="GO" id="GO:0005886">
    <property type="term" value="C:plasma membrane"/>
    <property type="evidence" value="ECO:0007669"/>
    <property type="project" value="UniProtKB-SubCell"/>
</dbReference>
<organism evidence="9">
    <name type="scientific">marine sediment metagenome</name>
    <dbReference type="NCBI Taxonomy" id="412755"/>
    <lineage>
        <taxon>unclassified sequences</taxon>
        <taxon>metagenomes</taxon>
        <taxon>ecological metagenomes</taxon>
    </lineage>
</organism>
<protein>
    <recommendedName>
        <fullName evidence="10">Iron ABC transporter permease</fullName>
    </recommendedName>
</protein>
<reference evidence="9" key="1">
    <citation type="journal article" date="2014" name="Front. Microbiol.">
        <title>High frequency of phylogenetically diverse reductive dehalogenase-homologous genes in deep subseafloor sedimentary metagenomes.</title>
        <authorList>
            <person name="Kawai M."/>
            <person name="Futagami T."/>
            <person name="Toyoda A."/>
            <person name="Takaki Y."/>
            <person name="Nishi S."/>
            <person name="Hori S."/>
            <person name="Arai W."/>
            <person name="Tsubouchi T."/>
            <person name="Morono Y."/>
            <person name="Uchiyama I."/>
            <person name="Ito T."/>
            <person name="Fujiyama A."/>
            <person name="Inagaki F."/>
            <person name="Takami H."/>
        </authorList>
    </citation>
    <scope>NUCLEOTIDE SEQUENCE</scope>
    <source>
        <strain evidence="9">Expedition CK06-06</strain>
    </source>
</reference>
<dbReference type="AlphaFoldDB" id="X0YL86"/>
<comment type="caution">
    <text evidence="9">The sequence shown here is derived from an EMBL/GenBank/DDBJ whole genome shotgun (WGS) entry which is preliminary data.</text>
</comment>
<keyword evidence="7 8" id="KW-0472">Membrane</keyword>
<feature type="transmembrane region" description="Helical" evidence="8">
    <location>
        <begin position="100"/>
        <end position="119"/>
    </location>
</feature>
<sequence>MRLKKRVFPALIILAALLVGSVLLACAIGGVSIPPSDIARMSLDRLPFVHLEPDWQSTHETIFFQIRLPRVIGAALIGAALATAGVLFQGLLRNPLADPYIIGTSSGALFGATLVMVFIPATLAVWGFGIISIAAFFGALGSVFLVYNLARIGGKTPVISLILAGFAVGSFFTAMTWFMLSVSGEFQHKLGAVFDKGEFRP</sequence>
<dbReference type="PROSITE" id="PS51257">
    <property type="entry name" value="PROKAR_LIPOPROTEIN"/>
    <property type="match status" value="1"/>
</dbReference>
<evidence type="ECO:0000256" key="6">
    <source>
        <dbReference type="ARBA" id="ARBA00022989"/>
    </source>
</evidence>
<dbReference type="Pfam" id="PF01032">
    <property type="entry name" value="FecCD"/>
    <property type="match status" value="1"/>
</dbReference>
<evidence type="ECO:0000256" key="7">
    <source>
        <dbReference type="ARBA" id="ARBA00023136"/>
    </source>
</evidence>
<name>X0YL86_9ZZZZ</name>
<evidence type="ECO:0000256" key="1">
    <source>
        <dbReference type="ARBA" id="ARBA00004651"/>
    </source>
</evidence>
<keyword evidence="4" id="KW-1003">Cell membrane</keyword>
<keyword evidence="3" id="KW-0813">Transport</keyword>
<evidence type="ECO:0000256" key="8">
    <source>
        <dbReference type="SAM" id="Phobius"/>
    </source>
</evidence>
<dbReference type="PANTHER" id="PTHR30472">
    <property type="entry name" value="FERRIC ENTEROBACTIN TRANSPORT SYSTEM PERMEASE PROTEIN"/>
    <property type="match status" value="1"/>
</dbReference>
<proteinExistence type="inferred from homology"/>
<evidence type="ECO:0000256" key="2">
    <source>
        <dbReference type="ARBA" id="ARBA00007935"/>
    </source>
</evidence>
<feature type="transmembrane region" description="Helical" evidence="8">
    <location>
        <begin position="125"/>
        <end position="147"/>
    </location>
</feature>
<comment type="similarity">
    <text evidence="2">Belongs to the binding-protein-dependent transport system permease family. FecCD subfamily.</text>
</comment>
<dbReference type="InterPro" id="IPR000522">
    <property type="entry name" value="ABC_transptr_permease_BtuC"/>
</dbReference>
<feature type="transmembrane region" description="Helical" evidence="8">
    <location>
        <begin position="159"/>
        <end position="180"/>
    </location>
</feature>
<evidence type="ECO:0000256" key="5">
    <source>
        <dbReference type="ARBA" id="ARBA00022692"/>
    </source>
</evidence>
<dbReference type="Gene3D" id="1.10.3470.10">
    <property type="entry name" value="ABC transporter involved in vitamin B12 uptake, BtuC"/>
    <property type="match status" value="1"/>
</dbReference>
<keyword evidence="5 8" id="KW-0812">Transmembrane</keyword>
<dbReference type="EMBL" id="BARS01051853">
    <property type="protein sequence ID" value="GAG49313.1"/>
    <property type="molecule type" value="Genomic_DNA"/>
</dbReference>
<feature type="transmembrane region" description="Helical" evidence="8">
    <location>
        <begin position="71"/>
        <end position="88"/>
    </location>
</feature>